<dbReference type="Proteomes" id="UP000277300">
    <property type="component" value="Unassembled WGS sequence"/>
</dbReference>
<evidence type="ECO:0000256" key="5">
    <source>
        <dbReference type="SAM" id="Phobius"/>
    </source>
</evidence>
<dbReference type="GO" id="GO:0005524">
    <property type="term" value="F:ATP binding"/>
    <property type="evidence" value="ECO:0007669"/>
    <property type="project" value="InterPro"/>
</dbReference>
<feature type="transmembrane region" description="Helical" evidence="5">
    <location>
        <begin position="74"/>
        <end position="91"/>
    </location>
</feature>
<evidence type="ECO:0000313" key="10">
    <source>
        <dbReference type="Proteomes" id="UP000284657"/>
    </source>
</evidence>
<dbReference type="InterPro" id="IPR011527">
    <property type="entry name" value="ABC1_TM_dom"/>
</dbReference>
<dbReference type="GO" id="GO:0005778">
    <property type="term" value="C:peroxisomal membrane"/>
    <property type="evidence" value="ECO:0007669"/>
    <property type="project" value="TreeGrafter"/>
</dbReference>
<evidence type="ECO:0000256" key="3">
    <source>
        <dbReference type="ARBA" id="ARBA00022989"/>
    </source>
</evidence>
<dbReference type="GO" id="GO:0140359">
    <property type="term" value="F:ABC-type transporter activity"/>
    <property type="evidence" value="ECO:0007669"/>
    <property type="project" value="InterPro"/>
</dbReference>
<comment type="caution">
    <text evidence="7">The sequence shown here is derived from an EMBL/GenBank/DDBJ whole genome shotgun (WGS) entry which is preliminary data.</text>
</comment>
<dbReference type="GO" id="GO:0015910">
    <property type="term" value="P:long-chain fatty acid import into peroxisome"/>
    <property type="evidence" value="ECO:0007669"/>
    <property type="project" value="TreeGrafter"/>
</dbReference>
<evidence type="ECO:0000313" key="8">
    <source>
        <dbReference type="EMBL" id="RLN56048.1"/>
    </source>
</evidence>
<dbReference type="PANTHER" id="PTHR11384:SF67">
    <property type="entry name" value="ATP-BINDING CASSETTE SUB-FAMILY D MEMBER 1"/>
    <property type="match status" value="1"/>
</dbReference>
<dbReference type="Pfam" id="PF06472">
    <property type="entry name" value="ABC_membrane_2"/>
    <property type="match status" value="1"/>
</dbReference>
<dbReference type="GO" id="GO:0006635">
    <property type="term" value="P:fatty acid beta-oxidation"/>
    <property type="evidence" value="ECO:0007669"/>
    <property type="project" value="TreeGrafter"/>
</dbReference>
<dbReference type="EMBL" id="MBDO02000412">
    <property type="protein sequence ID" value="RLN55770.1"/>
    <property type="molecule type" value="Genomic_DNA"/>
</dbReference>
<dbReference type="OrthoDB" id="422637at2759"/>
<keyword evidence="1" id="KW-0813">Transport</keyword>
<evidence type="ECO:0000313" key="9">
    <source>
        <dbReference type="Proteomes" id="UP000277300"/>
    </source>
</evidence>
<dbReference type="GO" id="GO:0005324">
    <property type="term" value="F:long-chain fatty acid transmembrane transporter activity"/>
    <property type="evidence" value="ECO:0007669"/>
    <property type="project" value="TreeGrafter"/>
</dbReference>
<evidence type="ECO:0000256" key="4">
    <source>
        <dbReference type="ARBA" id="ARBA00023136"/>
    </source>
</evidence>
<keyword evidence="4 5" id="KW-0472">Membrane</keyword>
<evidence type="ECO:0000256" key="1">
    <source>
        <dbReference type="ARBA" id="ARBA00022448"/>
    </source>
</evidence>
<name>A0A3F2RFM5_9STRA</name>
<evidence type="ECO:0000259" key="6">
    <source>
        <dbReference type="Pfam" id="PF06472"/>
    </source>
</evidence>
<keyword evidence="3 5" id="KW-1133">Transmembrane helix</keyword>
<evidence type="ECO:0000256" key="2">
    <source>
        <dbReference type="ARBA" id="ARBA00022692"/>
    </source>
</evidence>
<keyword evidence="2 5" id="KW-0812">Transmembrane</keyword>
<dbReference type="GO" id="GO:0042760">
    <property type="term" value="P:very long-chain fatty acid catabolic process"/>
    <property type="evidence" value="ECO:0007669"/>
    <property type="project" value="TreeGrafter"/>
</dbReference>
<dbReference type="Proteomes" id="UP000284657">
    <property type="component" value="Unassembled WGS sequence"/>
</dbReference>
<organism evidence="7 9">
    <name type="scientific">Phytophthora kernoviae</name>
    <dbReference type="NCBI Taxonomy" id="325452"/>
    <lineage>
        <taxon>Eukaryota</taxon>
        <taxon>Sar</taxon>
        <taxon>Stramenopiles</taxon>
        <taxon>Oomycota</taxon>
        <taxon>Peronosporomycetes</taxon>
        <taxon>Peronosporales</taxon>
        <taxon>Peronosporaceae</taxon>
        <taxon>Phytophthora</taxon>
    </lineage>
</organism>
<reference evidence="9 10" key="1">
    <citation type="submission" date="2018-07" db="EMBL/GenBank/DDBJ databases">
        <title>Genome sequencing of oomycete isolates from Chile give support for New Zealand origin for Phytophthora kernoviae and make available the first Nothophytophthora sp. genome.</title>
        <authorList>
            <person name="Studholme D.J."/>
            <person name="Sanfuentes E."/>
            <person name="Panda P."/>
            <person name="Hill R."/>
            <person name="Sambles C."/>
            <person name="Grant M."/>
            <person name="Williams N.M."/>
            <person name="Mcdougal R.L."/>
        </authorList>
    </citation>
    <scope>NUCLEOTIDE SEQUENCE [LARGE SCALE GENOMIC DNA]</scope>
    <source>
        <strain evidence="7">Chile6</strain>
        <strain evidence="8">Chile7</strain>
    </source>
</reference>
<dbReference type="GO" id="GO:0007031">
    <property type="term" value="P:peroxisome organization"/>
    <property type="evidence" value="ECO:0007669"/>
    <property type="project" value="TreeGrafter"/>
</dbReference>
<dbReference type="InterPro" id="IPR050835">
    <property type="entry name" value="ABC_transporter_sub-D"/>
</dbReference>
<dbReference type="PANTHER" id="PTHR11384">
    <property type="entry name" value="ATP-BINDING CASSETTE, SUB-FAMILY D MEMBER"/>
    <property type="match status" value="1"/>
</dbReference>
<feature type="domain" description="ABC transmembrane type-1" evidence="6">
    <location>
        <begin position="15"/>
        <end position="133"/>
    </location>
</feature>
<dbReference type="EMBL" id="MBAD02001297">
    <property type="protein sequence ID" value="RLN56048.1"/>
    <property type="molecule type" value="Genomic_DNA"/>
</dbReference>
<gene>
    <name evidence="8" type="ORF">BBJ29_005710</name>
    <name evidence="7" type="ORF">BBP00_00008339</name>
</gene>
<proteinExistence type="predicted"/>
<dbReference type="AlphaFoldDB" id="A0A3F2RFM5"/>
<accession>A0A3F2RFM5</accession>
<protein>
    <recommendedName>
        <fullName evidence="6">ABC transmembrane type-1 domain-containing protein</fullName>
    </recommendedName>
</protein>
<sequence length="150" mass="17294">MTVLSKDFYHRFLRLFKVIVPSPFTAEVGFAALVAVSMAVRTSFDIAVLQMFTSIERAIVSRSQHDFMIHLRRFMAIMLFMSCVDCLLKYGRTELTLRFRTGLTKHLYAQYFKGFVCYKVSNLGNGISNPDHRRRGAIFVFSDGSLREFV</sequence>
<evidence type="ECO:0000313" key="7">
    <source>
        <dbReference type="EMBL" id="RLN55770.1"/>
    </source>
</evidence>